<dbReference type="Proteomes" id="UP000249390">
    <property type="component" value="Unassembled WGS sequence"/>
</dbReference>
<name>A0A328DIL5_9ASTE</name>
<protein>
    <submittedName>
        <fullName evidence="2">Uncharacterized protein</fullName>
    </submittedName>
</protein>
<accession>A0A328DIL5</accession>
<dbReference type="AlphaFoldDB" id="A0A328DIL5"/>
<proteinExistence type="predicted"/>
<evidence type="ECO:0000256" key="1">
    <source>
        <dbReference type="SAM" id="MobiDB-lite"/>
    </source>
</evidence>
<feature type="region of interest" description="Disordered" evidence="1">
    <location>
        <begin position="62"/>
        <end position="84"/>
    </location>
</feature>
<sequence>MEGMFGCDGREFEGGTKGKSGGCNGSVSPSGGGSDDGSVSPSKFAAACCNGGGKGSAVCNVSPEFAGPTRGEMKKTGEEEEEVR</sequence>
<dbReference type="EMBL" id="NQVE01000129">
    <property type="protein sequence ID" value="RAL45635.1"/>
    <property type="molecule type" value="Genomic_DNA"/>
</dbReference>
<evidence type="ECO:0000313" key="3">
    <source>
        <dbReference type="Proteomes" id="UP000249390"/>
    </source>
</evidence>
<feature type="compositionally biased region" description="Gly residues" evidence="1">
    <location>
        <begin position="17"/>
        <end position="35"/>
    </location>
</feature>
<comment type="caution">
    <text evidence="2">The sequence shown here is derived from an EMBL/GenBank/DDBJ whole genome shotgun (WGS) entry which is preliminary data.</text>
</comment>
<keyword evidence="3" id="KW-1185">Reference proteome</keyword>
<gene>
    <name evidence="2" type="ORF">DM860_009499</name>
</gene>
<reference evidence="2 3" key="1">
    <citation type="submission" date="2018-06" db="EMBL/GenBank/DDBJ databases">
        <title>The Genome of Cuscuta australis (Dodder) Provides Insight into the Evolution of Plant Parasitism.</title>
        <authorList>
            <person name="Liu H."/>
        </authorList>
    </citation>
    <scope>NUCLEOTIDE SEQUENCE [LARGE SCALE GENOMIC DNA]</scope>
    <source>
        <strain evidence="3">cv. Yunnan</strain>
        <tissue evidence="2">Vines</tissue>
    </source>
</reference>
<feature type="region of interest" description="Disordered" evidence="1">
    <location>
        <begin position="1"/>
        <end position="40"/>
    </location>
</feature>
<organism evidence="2 3">
    <name type="scientific">Cuscuta australis</name>
    <dbReference type="NCBI Taxonomy" id="267555"/>
    <lineage>
        <taxon>Eukaryota</taxon>
        <taxon>Viridiplantae</taxon>
        <taxon>Streptophyta</taxon>
        <taxon>Embryophyta</taxon>
        <taxon>Tracheophyta</taxon>
        <taxon>Spermatophyta</taxon>
        <taxon>Magnoliopsida</taxon>
        <taxon>eudicotyledons</taxon>
        <taxon>Gunneridae</taxon>
        <taxon>Pentapetalae</taxon>
        <taxon>asterids</taxon>
        <taxon>lamiids</taxon>
        <taxon>Solanales</taxon>
        <taxon>Convolvulaceae</taxon>
        <taxon>Cuscuteae</taxon>
        <taxon>Cuscuta</taxon>
        <taxon>Cuscuta subgen. Grammica</taxon>
        <taxon>Cuscuta sect. Cleistogrammica</taxon>
    </lineage>
</organism>
<evidence type="ECO:0000313" key="2">
    <source>
        <dbReference type="EMBL" id="RAL45635.1"/>
    </source>
</evidence>